<organism evidence="1">
    <name type="scientific">marine sediment metagenome</name>
    <dbReference type="NCBI Taxonomy" id="412755"/>
    <lineage>
        <taxon>unclassified sequences</taxon>
        <taxon>metagenomes</taxon>
        <taxon>ecological metagenomes</taxon>
    </lineage>
</organism>
<evidence type="ECO:0000313" key="1">
    <source>
        <dbReference type="EMBL" id="GAH72386.1"/>
    </source>
</evidence>
<feature type="non-terminal residue" evidence="1">
    <location>
        <position position="1"/>
    </location>
</feature>
<name>X1HQE4_9ZZZZ</name>
<sequence>TMYHQTDETEFNFLKSQPNWEWFKNAMINEVPVFYPEPYFAYRPTNSNTVHHAYHIAQLLKYTNININKLSTVFEFGGGYGNMCRLFFNLGFKGNYMIFDLPIFNELQKYYLLSLEMPVVSDSIEGMDKNNNIILMSDIKNILDDFCNKGLFIATWSISEVPIYFRKKIFKIIGNPDYFSLAYQNNFEEVDNVKYFKSFCAEKKNYLWHDFEIEHLKGNRYLIGEKIK</sequence>
<reference evidence="1" key="1">
    <citation type="journal article" date="2014" name="Front. Microbiol.">
        <title>High frequency of phylogenetically diverse reductive dehalogenase-homologous genes in deep subseafloor sedimentary metagenomes.</title>
        <authorList>
            <person name="Kawai M."/>
            <person name="Futagami T."/>
            <person name="Toyoda A."/>
            <person name="Takaki Y."/>
            <person name="Nishi S."/>
            <person name="Hori S."/>
            <person name="Arai W."/>
            <person name="Tsubouchi T."/>
            <person name="Morono Y."/>
            <person name="Uchiyama I."/>
            <person name="Ito T."/>
            <person name="Fujiyama A."/>
            <person name="Inagaki F."/>
            <person name="Takami H."/>
        </authorList>
    </citation>
    <scope>NUCLEOTIDE SEQUENCE</scope>
    <source>
        <strain evidence="1">Expedition CK06-06</strain>
    </source>
</reference>
<protein>
    <recommendedName>
        <fullName evidence="2">Sugar O-methyltransferase</fullName>
    </recommendedName>
</protein>
<evidence type="ECO:0008006" key="2">
    <source>
        <dbReference type="Google" id="ProtNLM"/>
    </source>
</evidence>
<accession>X1HQE4</accession>
<gene>
    <name evidence="1" type="ORF">S03H2_49431</name>
</gene>
<dbReference type="EMBL" id="BARU01031236">
    <property type="protein sequence ID" value="GAH72386.1"/>
    <property type="molecule type" value="Genomic_DNA"/>
</dbReference>
<dbReference type="AlphaFoldDB" id="X1HQE4"/>
<comment type="caution">
    <text evidence="1">The sequence shown here is derived from an EMBL/GenBank/DDBJ whole genome shotgun (WGS) entry which is preliminary data.</text>
</comment>
<proteinExistence type="predicted"/>